<sequence length="68" mass="7332">MSEDAIFSLRELKLTAVQQRGLEETVAASVAVNVYRQLEDLRASNSGCNIIGNCSSSSSKLVGETVER</sequence>
<proteinExistence type="predicted"/>
<keyword evidence="2" id="KW-1185">Reference proteome</keyword>
<protein>
    <submittedName>
        <fullName evidence="1">Uncharacterized protein</fullName>
    </submittedName>
</protein>
<organism evidence="1 2">
    <name type="scientific">Cellulomonas shaoxiangyii</name>
    <dbReference type="NCBI Taxonomy" id="2566013"/>
    <lineage>
        <taxon>Bacteria</taxon>
        <taxon>Bacillati</taxon>
        <taxon>Actinomycetota</taxon>
        <taxon>Actinomycetes</taxon>
        <taxon>Micrococcales</taxon>
        <taxon>Cellulomonadaceae</taxon>
        <taxon>Cellulomonas</taxon>
    </lineage>
</organism>
<dbReference type="EMBL" id="CP039291">
    <property type="protein sequence ID" value="QCB93532.1"/>
    <property type="molecule type" value="Genomic_DNA"/>
</dbReference>
<evidence type="ECO:0000313" key="1">
    <source>
        <dbReference type="EMBL" id="QCB93532.1"/>
    </source>
</evidence>
<reference evidence="1 2" key="1">
    <citation type="submission" date="2019-04" db="EMBL/GenBank/DDBJ databases">
        <title>Isolation and identification of Cellulomonas shaoxiangyii sp. Nov. isolated from feces of the Tibetan antelopes (Pantholops hodgsonii) in the Qinghai-Tibet plateau of China.</title>
        <authorList>
            <person name="Tian Z."/>
        </authorList>
    </citation>
    <scope>NUCLEOTIDE SEQUENCE [LARGE SCALE GENOMIC DNA]</scope>
    <source>
        <strain evidence="1 2">Z28</strain>
    </source>
</reference>
<dbReference type="Proteomes" id="UP000296469">
    <property type="component" value="Chromosome"/>
</dbReference>
<dbReference type="KEGG" id="celz:E5225_08115"/>
<dbReference type="AlphaFoldDB" id="A0A4P7SHM6"/>
<dbReference type="RefSeq" id="WP_135971803.1">
    <property type="nucleotide sequence ID" value="NZ_CP039291.1"/>
</dbReference>
<name>A0A4P7SHM6_9CELL</name>
<gene>
    <name evidence="1" type="ORF">E5225_08115</name>
</gene>
<accession>A0A4P7SHM6</accession>
<evidence type="ECO:0000313" key="2">
    <source>
        <dbReference type="Proteomes" id="UP000296469"/>
    </source>
</evidence>